<dbReference type="SUPFAM" id="SSF54768">
    <property type="entry name" value="dsRNA-binding domain-like"/>
    <property type="match status" value="1"/>
</dbReference>
<dbReference type="InterPro" id="IPR014720">
    <property type="entry name" value="dsRBD_dom"/>
</dbReference>
<dbReference type="KEGG" id="adl:AURDEDRAFT_175810"/>
<dbReference type="Gene3D" id="3.30.160.20">
    <property type="match status" value="1"/>
</dbReference>
<keyword evidence="1" id="KW-0694">RNA-binding</keyword>
<feature type="domain" description="DRBM" evidence="2">
    <location>
        <begin position="33"/>
        <end position="69"/>
    </location>
</feature>
<reference evidence="4" key="1">
    <citation type="journal article" date="2012" name="Science">
        <title>The Paleozoic origin of enzymatic lignin decomposition reconstructed from 31 fungal genomes.</title>
        <authorList>
            <person name="Floudas D."/>
            <person name="Binder M."/>
            <person name="Riley R."/>
            <person name="Barry K."/>
            <person name="Blanchette R.A."/>
            <person name="Henrissat B."/>
            <person name="Martinez A.T."/>
            <person name="Otillar R."/>
            <person name="Spatafora J.W."/>
            <person name="Yadav J.S."/>
            <person name="Aerts A."/>
            <person name="Benoit I."/>
            <person name="Boyd A."/>
            <person name="Carlson A."/>
            <person name="Copeland A."/>
            <person name="Coutinho P.M."/>
            <person name="de Vries R.P."/>
            <person name="Ferreira P."/>
            <person name="Findley K."/>
            <person name="Foster B."/>
            <person name="Gaskell J."/>
            <person name="Glotzer D."/>
            <person name="Gorecki P."/>
            <person name="Heitman J."/>
            <person name="Hesse C."/>
            <person name="Hori C."/>
            <person name="Igarashi K."/>
            <person name="Jurgens J.A."/>
            <person name="Kallen N."/>
            <person name="Kersten P."/>
            <person name="Kohler A."/>
            <person name="Kuees U."/>
            <person name="Kumar T.K.A."/>
            <person name="Kuo A."/>
            <person name="LaButti K."/>
            <person name="Larrondo L.F."/>
            <person name="Lindquist E."/>
            <person name="Ling A."/>
            <person name="Lombard V."/>
            <person name="Lucas S."/>
            <person name="Lundell T."/>
            <person name="Martin R."/>
            <person name="McLaughlin D.J."/>
            <person name="Morgenstern I."/>
            <person name="Morin E."/>
            <person name="Murat C."/>
            <person name="Nagy L.G."/>
            <person name="Nolan M."/>
            <person name="Ohm R.A."/>
            <person name="Patyshakuliyeva A."/>
            <person name="Rokas A."/>
            <person name="Ruiz-Duenas F.J."/>
            <person name="Sabat G."/>
            <person name="Salamov A."/>
            <person name="Samejima M."/>
            <person name="Schmutz J."/>
            <person name="Slot J.C."/>
            <person name="St John F."/>
            <person name="Stenlid J."/>
            <person name="Sun H."/>
            <person name="Sun S."/>
            <person name="Syed K."/>
            <person name="Tsang A."/>
            <person name="Wiebenga A."/>
            <person name="Young D."/>
            <person name="Pisabarro A."/>
            <person name="Eastwood D.C."/>
            <person name="Martin F."/>
            <person name="Cullen D."/>
            <person name="Grigoriev I.V."/>
            <person name="Hibbett D.S."/>
        </authorList>
    </citation>
    <scope>NUCLEOTIDE SEQUENCE [LARGE SCALE GENOMIC DNA]</scope>
    <source>
        <strain evidence="4">TFB10046</strain>
    </source>
</reference>
<evidence type="ECO:0000313" key="3">
    <source>
        <dbReference type="EMBL" id="EJD35130.1"/>
    </source>
</evidence>
<dbReference type="Proteomes" id="UP000006514">
    <property type="component" value="Unassembled WGS sequence"/>
</dbReference>
<evidence type="ECO:0000256" key="1">
    <source>
        <dbReference type="PROSITE-ProRule" id="PRU00266"/>
    </source>
</evidence>
<proteinExistence type="predicted"/>
<dbReference type="InParanoid" id="J0WSI3"/>
<organism evidence="3 4">
    <name type="scientific">Auricularia subglabra (strain TFB-10046 / SS5)</name>
    <name type="common">White-rot fungus</name>
    <name type="synonym">Auricularia delicata (strain TFB10046)</name>
    <dbReference type="NCBI Taxonomy" id="717982"/>
    <lineage>
        <taxon>Eukaryota</taxon>
        <taxon>Fungi</taxon>
        <taxon>Dikarya</taxon>
        <taxon>Basidiomycota</taxon>
        <taxon>Agaricomycotina</taxon>
        <taxon>Agaricomycetes</taxon>
        <taxon>Auriculariales</taxon>
        <taxon>Auriculariaceae</taxon>
        <taxon>Auricularia</taxon>
    </lineage>
</organism>
<name>J0WSI3_AURST</name>
<dbReference type="AlphaFoldDB" id="J0WSI3"/>
<accession>J0WSI3</accession>
<protein>
    <recommendedName>
        <fullName evidence="2">DRBM domain-containing protein</fullName>
    </recommendedName>
</protein>
<keyword evidence="4" id="KW-1185">Reference proteome</keyword>
<dbReference type="CDD" id="cd00048">
    <property type="entry name" value="DSRM_SF"/>
    <property type="match status" value="1"/>
</dbReference>
<evidence type="ECO:0000313" key="4">
    <source>
        <dbReference type="Proteomes" id="UP000006514"/>
    </source>
</evidence>
<dbReference type="PROSITE" id="PS50137">
    <property type="entry name" value="DS_RBD"/>
    <property type="match status" value="1"/>
</dbReference>
<dbReference type="EMBL" id="JH687903">
    <property type="protein sequence ID" value="EJD35130.1"/>
    <property type="molecule type" value="Genomic_DNA"/>
</dbReference>
<dbReference type="Pfam" id="PF00035">
    <property type="entry name" value="dsrm"/>
    <property type="match status" value="1"/>
</dbReference>
<dbReference type="GO" id="GO:0003723">
    <property type="term" value="F:RNA binding"/>
    <property type="evidence" value="ECO:0007669"/>
    <property type="project" value="UniProtKB-UniRule"/>
</dbReference>
<gene>
    <name evidence="3" type="ORF">AURDEDRAFT_175810</name>
</gene>
<sequence length="70" mass="7918">MSDSVMKLNNLFQVKPRTVNQLAWIDRICGDVWTSTVLVDDKISFTGKGATKKIARDAAARKAYDFFRAH</sequence>
<evidence type="ECO:0000259" key="2">
    <source>
        <dbReference type="PROSITE" id="PS50137"/>
    </source>
</evidence>